<dbReference type="InParanoid" id="A0A6C2YP19"/>
<protein>
    <submittedName>
        <fullName evidence="2">Uncharacterized protein</fullName>
    </submittedName>
</protein>
<accession>A0A6C2YP19</accession>
<name>A0A6C2YP19_9BACT</name>
<sequence length="405" mass="45738">MNWILRRFCRMGIPATLAVSLLLLPTALWACSFCAGNLKRLTTFRQEISTARLIVIGTLSNPQLSPGSDTGTTDFQIEQRLRPHPSIADRKQFTIPRYVPIDPKKPNRFLLFCDVRSDGIDPYRGVPVHTDGMAAYLVDASRLSATDLGSRIAFFVKHLRSNDPEIAQDAFLEIARIPDADLEAHAKQLSPEIIREALFDPKTPTERLGVYGYLLGLCGGPADAEQLRQRIEATDREQRETFGGLLTGYVMLRPEAGWKWIEQRFANASGGLSEKLALLGTVQFLQQRNPAASRETILRIYHKLLLDRDLCDLITEDLRRWKWWDCTDMILSRFGDATFAAPIVRNGILRYALTCDDATCRAFIAKHRAEYAEILADIQESLQFERDAENRSRSNAPMNSAKSPR</sequence>
<dbReference type="EMBL" id="LR593887">
    <property type="protein sequence ID" value="VTS03211.1"/>
    <property type="molecule type" value="Genomic_DNA"/>
</dbReference>
<feature type="region of interest" description="Disordered" evidence="1">
    <location>
        <begin position="386"/>
        <end position="405"/>
    </location>
</feature>
<dbReference type="AlphaFoldDB" id="A0A6C2YP19"/>
<feature type="compositionally biased region" description="Polar residues" evidence="1">
    <location>
        <begin position="393"/>
        <end position="405"/>
    </location>
</feature>
<keyword evidence="3" id="KW-1185">Reference proteome</keyword>
<evidence type="ECO:0000313" key="2">
    <source>
        <dbReference type="EMBL" id="VIP03041.1"/>
    </source>
</evidence>
<gene>
    <name evidence="2" type="ORF">GMBLW1_09190</name>
</gene>
<dbReference type="Proteomes" id="UP000464378">
    <property type="component" value="Chromosome"/>
</dbReference>
<dbReference type="KEGG" id="tim:GMBLW1_09190"/>
<evidence type="ECO:0000256" key="1">
    <source>
        <dbReference type="SAM" id="MobiDB-lite"/>
    </source>
</evidence>
<reference evidence="2" key="1">
    <citation type="submission" date="2019-04" db="EMBL/GenBank/DDBJ databases">
        <authorList>
            <consortium name="Science for Life Laboratories"/>
        </authorList>
    </citation>
    <scope>NUCLEOTIDE SEQUENCE</scope>
    <source>
        <strain evidence="2">MBLW1</strain>
    </source>
</reference>
<dbReference type="EMBL" id="LR586016">
    <property type="protein sequence ID" value="VIP03041.1"/>
    <property type="molecule type" value="Genomic_DNA"/>
</dbReference>
<evidence type="ECO:0000313" key="3">
    <source>
        <dbReference type="Proteomes" id="UP000464378"/>
    </source>
</evidence>
<dbReference type="RefSeq" id="WP_162658153.1">
    <property type="nucleotide sequence ID" value="NZ_LR593887.1"/>
</dbReference>
<organism evidence="2">
    <name type="scientific">Tuwongella immobilis</name>
    <dbReference type="NCBI Taxonomy" id="692036"/>
    <lineage>
        <taxon>Bacteria</taxon>
        <taxon>Pseudomonadati</taxon>
        <taxon>Planctomycetota</taxon>
        <taxon>Planctomycetia</taxon>
        <taxon>Gemmatales</taxon>
        <taxon>Gemmataceae</taxon>
        <taxon>Tuwongella</taxon>
    </lineage>
</organism>
<proteinExistence type="predicted"/>